<proteinExistence type="inferred from homology"/>
<dbReference type="GO" id="GO:0004864">
    <property type="term" value="F:protein phosphatase inhibitor activity"/>
    <property type="evidence" value="ECO:0007669"/>
    <property type="project" value="TreeGrafter"/>
</dbReference>
<evidence type="ECO:0000313" key="3">
    <source>
        <dbReference type="EMBL" id="KAI7743122.1"/>
    </source>
</evidence>
<dbReference type="GO" id="GO:0005737">
    <property type="term" value="C:cytoplasm"/>
    <property type="evidence" value="ECO:0007669"/>
    <property type="project" value="TreeGrafter"/>
</dbReference>
<evidence type="ECO:0000313" key="4">
    <source>
        <dbReference type="Proteomes" id="UP001206925"/>
    </source>
</evidence>
<gene>
    <name evidence="3" type="ORF">M8C21_020101</name>
</gene>
<keyword evidence="4" id="KW-1185">Reference proteome</keyword>
<dbReference type="PANTHER" id="PTHR31213:SF55">
    <property type="entry name" value="STRESS-INDUCED PROTEIN SAM22"/>
    <property type="match status" value="1"/>
</dbReference>
<dbReference type="GO" id="GO:0010427">
    <property type="term" value="F:abscisic acid binding"/>
    <property type="evidence" value="ECO:0007669"/>
    <property type="project" value="TreeGrafter"/>
</dbReference>
<comment type="caution">
    <text evidence="3">The sequence shown here is derived from an EMBL/GenBank/DDBJ whole genome shotgun (WGS) entry which is preliminary data.</text>
</comment>
<sequence>MSITIDVQVPSKFPVDKVFKVISDFDKLAPKVNPQVFKSVETVQGNGDVGTIKNLTFGDGKKLVSKIISIFFGYM</sequence>
<dbReference type="InterPro" id="IPR000916">
    <property type="entry name" value="Bet_v_I/MLP"/>
</dbReference>
<dbReference type="GO" id="GO:0006952">
    <property type="term" value="P:defense response"/>
    <property type="evidence" value="ECO:0007669"/>
    <property type="project" value="InterPro"/>
</dbReference>
<dbReference type="Gene3D" id="3.30.530.20">
    <property type="match status" value="1"/>
</dbReference>
<evidence type="ECO:0000259" key="2">
    <source>
        <dbReference type="Pfam" id="PF00407"/>
    </source>
</evidence>
<dbReference type="PANTHER" id="PTHR31213">
    <property type="entry name" value="OS08G0374000 PROTEIN-RELATED"/>
    <property type="match status" value="1"/>
</dbReference>
<comment type="similarity">
    <text evidence="1">Belongs to the BetVI family.</text>
</comment>
<dbReference type="InterPro" id="IPR023393">
    <property type="entry name" value="START-like_dom_sf"/>
</dbReference>
<dbReference type="SUPFAM" id="SSF55961">
    <property type="entry name" value="Bet v1-like"/>
    <property type="match status" value="1"/>
</dbReference>
<dbReference type="GO" id="GO:0038023">
    <property type="term" value="F:signaling receptor activity"/>
    <property type="evidence" value="ECO:0007669"/>
    <property type="project" value="TreeGrafter"/>
</dbReference>
<name>A0AAD5CK62_AMBAR</name>
<organism evidence="3 4">
    <name type="scientific">Ambrosia artemisiifolia</name>
    <name type="common">Common ragweed</name>
    <dbReference type="NCBI Taxonomy" id="4212"/>
    <lineage>
        <taxon>Eukaryota</taxon>
        <taxon>Viridiplantae</taxon>
        <taxon>Streptophyta</taxon>
        <taxon>Embryophyta</taxon>
        <taxon>Tracheophyta</taxon>
        <taxon>Spermatophyta</taxon>
        <taxon>Magnoliopsida</taxon>
        <taxon>eudicotyledons</taxon>
        <taxon>Gunneridae</taxon>
        <taxon>Pentapetalae</taxon>
        <taxon>asterids</taxon>
        <taxon>campanulids</taxon>
        <taxon>Asterales</taxon>
        <taxon>Asteraceae</taxon>
        <taxon>Asteroideae</taxon>
        <taxon>Heliantheae alliance</taxon>
        <taxon>Heliantheae</taxon>
        <taxon>Ambrosia</taxon>
    </lineage>
</organism>
<dbReference type="Pfam" id="PF00407">
    <property type="entry name" value="Bet_v_1"/>
    <property type="match status" value="1"/>
</dbReference>
<dbReference type="GO" id="GO:0009738">
    <property type="term" value="P:abscisic acid-activated signaling pathway"/>
    <property type="evidence" value="ECO:0007669"/>
    <property type="project" value="TreeGrafter"/>
</dbReference>
<evidence type="ECO:0000256" key="1">
    <source>
        <dbReference type="ARBA" id="ARBA00009744"/>
    </source>
</evidence>
<feature type="domain" description="Bet v I/Major latex protein" evidence="2">
    <location>
        <begin position="2"/>
        <end position="62"/>
    </location>
</feature>
<dbReference type="InterPro" id="IPR050279">
    <property type="entry name" value="Plant_def-hormone_signal"/>
</dbReference>
<dbReference type="AlphaFoldDB" id="A0AAD5CK62"/>
<dbReference type="Proteomes" id="UP001206925">
    <property type="component" value="Unassembled WGS sequence"/>
</dbReference>
<dbReference type="EMBL" id="JAMZMK010007811">
    <property type="protein sequence ID" value="KAI7743122.1"/>
    <property type="molecule type" value="Genomic_DNA"/>
</dbReference>
<reference evidence="3" key="1">
    <citation type="submission" date="2022-06" db="EMBL/GenBank/DDBJ databases">
        <title>Uncovering the hologenomic basis of an extraordinary plant invasion.</title>
        <authorList>
            <person name="Bieker V.C."/>
            <person name="Martin M.D."/>
            <person name="Gilbert T."/>
            <person name="Hodgins K."/>
            <person name="Battlay P."/>
            <person name="Petersen B."/>
            <person name="Wilson J."/>
        </authorList>
    </citation>
    <scope>NUCLEOTIDE SEQUENCE</scope>
    <source>
        <strain evidence="3">AA19_3_7</strain>
        <tissue evidence="3">Leaf</tissue>
    </source>
</reference>
<accession>A0AAD5CK62</accession>
<protein>
    <recommendedName>
        <fullName evidence="2">Bet v I/Major latex protein domain-containing protein</fullName>
    </recommendedName>
</protein>
<dbReference type="GO" id="GO:0005634">
    <property type="term" value="C:nucleus"/>
    <property type="evidence" value="ECO:0007669"/>
    <property type="project" value="TreeGrafter"/>
</dbReference>